<dbReference type="Pfam" id="PF03358">
    <property type="entry name" value="FMN_red"/>
    <property type="match status" value="1"/>
</dbReference>
<dbReference type="InterPro" id="IPR029039">
    <property type="entry name" value="Flavoprotein-like_sf"/>
</dbReference>
<evidence type="ECO:0000259" key="3">
    <source>
        <dbReference type="Pfam" id="PF03358"/>
    </source>
</evidence>
<protein>
    <recommendedName>
        <fullName evidence="3">NADPH-dependent FMN reductase-like domain-containing protein</fullName>
    </recommendedName>
</protein>
<dbReference type="Gene3D" id="3.40.50.360">
    <property type="match status" value="1"/>
</dbReference>
<dbReference type="InterPro" id="IPR005025">
    <property type="entry name" value="FMN_Rdtase-like_dom"/>
</dbReference>
<evidence type="ECO:0000256" key="2">
    <source>
        <dbReference type="ARBA" id="ARBA00022643"/>
    </source>
</evidence>
<proteinExistence type="predicted"/>
<keyword evidence="2" id="KW-0288">FMN</keyword>
<organism evidence="4">
    <name type="scientific">marine sediment metagenome</name>
    <dbReference type="NCBI Taxonomy" id="412755"/>
    <lineage>
        <taxon>unclassified sequences</taxon>
        <taxon>metagenomes</taxon>
        <taxon>ecological metagenomes</taxon>
    </lineage>
</organism>
<dbReference type="AlphaFoldDB" id="A0A0F9DIB6"/>
<dbReference type="PANTHER" id="PTHR43278">
    <property type="entry name" value="NAD(P)H-DEPENDENT FMN-CONTAINING OXIDOREDUCTASE YWQN-RELATED"/>
    <property type="match status" value="1"/>
</dbReference>
<reference evidence="4" key="1">
    <citation type="journal article" date="2015" name="Nature">
        <title>Complex archaea that bridge the gap between prokaryotes and eukaryotes.</title>
        <authorList>
            <person name="Spang A."/>
            <person name="Saw J.H."/>
            <person name="Jorgensen S.L."/>
            <person name="Zaremba-Niedzwiedzka K."/>
            <person name="Martijn J."/>
            <person name="Lind A.E."/>
            <person name="van Eijk R."/>
            <person name="Schleper C."/>
            <person name="Guy L."/>
            <person name="Ettema T.J."/>
        </authorList>
    </citation>
    <scope>NUCLEOTIDE SEQUENCE</scope>
</reference>
<evidence type="ECO:0000313" key="4">
    <source>
        <dbReference type="EMBL" id="KKL61379.1"/>
    </source>
</evidence>
<name>A0A0F9DIB6_9ZZZZ</name>
<feature type="non-terminal residue" evidence="4">
    <location>
        <position position="206"/>
    </location>
</feature>
<gene>
    <name evidence="4" type="ORF">LCGC14_2195910</name>
</gene>
<sequence>MSLKILGVSGSPVPNSNTDRAVKAVLKASGANSEFVKLSDITVRPCRACKRCVEDNICKQEDDFPALASKVREASVLMIGAYSPYRSLDAWTKAFLERLWSMRHQNNLNEGMQVVIITTGVIPMIAKIASDTIASRVKTESMEVIETIWIRGNVPCLTCGRGSECKMSGVPLLFGKGKKASSDLCIRVEDQEEVQKRIARAGKMLK</sequence>
<dbReference type="PANTHER" id="PTHR43278:SF1">
    <property type="entry name" value="IRON-SULFUR FLAVOPROTEIN MJ1083"/>
    <property type="match status" value="1"/>
</dbReference>
<dbReference type="EMBL" id="LAZR01028839">
    <property type="protein sequence ID" value="KKL61379.1"/>
    <property type="molecule type" value="Genomic_DNA"/>
</dbReference>
<feature type="domain" description="NADPH-dependent FMN reductase-like" evidence="3">
    <location>
        <begin position="4"/>
        <end position="120"/>
    </location>
</feature>
<accession>A0A0F9DIB6</accession>
<keyword evidence="1" id="KW-0285">Flavoprotein</keyword>
<evidence type="ECO:0000256" key="1">
    <source>
        <dbReference type="ARBA" id="ARBA00022630"/>
    </source>
</evidence>
<dbReference type="SUPFAM" id="SSF52218">
    <property type="entry name" value="Flavoproteins"/>
    <property type="match status" value="1"/>
</dbReference>
<dbReference type="InterPro" id="IPR051796">
    <property type="entry name" value="ISF_SsuE-like"/>
</dbReference>
<comment type="caution">
    <text evidence="4">The sequence shown here is derived from an EMBL/GenBank/DDBJ whole genome shotgun (WGS) entry which is preliminary data.</text>
</comment>
<dbReference type="GO" id="GO:0016491">
    <property type="term" value="F:oxidoreductase activity"/>
    <property type="evidence" value="ECO:0007669"/>
    <property type="project" value="InterPro"/>
</dbReference>